<reference evidence="2 3" key="1">
    <citation type="submission" date="2024-01" db="EMBL/GenBank/DDBJ databases">
        <title>Mariniflexile litorale sp. nov., isolated from the shallow sediments of the Sea of Japan.</title>
        <authorList>
            <person name="Romanenko L."/>
            <person name="Bystritskaya E."/>
            <person name="Isaeva M."/>
        </authorList>
    </citation>
    <scope>NUCLEOTIDE SEQUENCE [LARGE SCALE GENOMIC DNA]</scope>
    <source>
        <strain evidence="2 3">KCTC 32427</strain>
    </source>
</reference>
<name>A0ABV0AA86_9FLAO</name>
<comment type="caution">
    <text evidence="2">The sequence shown here is derived from an EMBL/GenBank/DDBJ whole genome shotgun (WGS) entry which is preliminary data.</text>
</comment>
<feature type="domain" description="Putative auto-transporter adhesin head GIN" evidence="1">
    <location>
        <begin position="39"/>
        <end position="177"/>
    </location>
</feature>
<evidence type="ECO:0000313" key="3">
    <source>
        <dbReference type="Proteomes" id="UP001416393"/>
    </source>
</evidence>
<dbReference type="InterPro" id="IPR021255">
    <property type="entry name" value="DUF2807"/>
</dbReference>
<proteinExistence type="predicted"/>
<organism evidence="2 3">
    <name type="scientific">Mariniflexile soesokkakense</name>
    <dbReference type="NCBI Taxonomy" id="1343160"/>
    <lineage>
        <taxon>Bacteria</taxon>
        <taxon>Pseudomonadati</taxon>
        <taxon>Bacteroidota</taxon>
        <taxon>Flavobacteriia</taxon>
        <taxon>Flavobacteriales</taxon>
        <taxon>Flavobacteriaceae</taxon>
        <taxon>Mariniflexile</taxon>
    </lineage>
</organism>
<dbReference type="Gene3D" id="2.160.20.120">
    <property type="match status" value="1"/>
</dbReference>
<keyword evidence="3" id="KW-1185">Reference proteome</keyword>
<protein>
    <submittedName>
        <fullName evidence="2">Head GIN domain-containing protein</fullName>
    </submittedName>
</protein>
<evidence type="ECO:0000259" key="1">
    <source>
        <dbReference type="Pfam" id="PF10988"/>
    </source>
</evidence>
<dbReference type="Proteomes" id="UP001416393">
    <property type="component" value="Unassembled WGS sequence"/>
</dbReference>
<dbReference type="EMBL" id="JAZHYP010000004">
    <property type="protein sequence ID" value="MEN3324012.1"/>
    <property type="molecule type" value="Genomic_DNA"/>
</dbReference>
<dbReference type="RefSeq" id="WP_346241819.1">
    <property type="nucleotide sequence ID" value="NZ_JAZHYP010000004.1"/>
</dbReference>
<accession>A0ABV0AA86</accession>
<dbReference type="Pfam" id="PF10988">
    <property type="entry name" value="DUF2807"/>
    <property type="match status" value="1"/>
</dbReference>
<gene>
    <name evidence="2" type="ORF">VP395_09760</name>
</gene>
<evidence type="ECO:0000313" key="2">
    <source>
        <dbReference type="EMBL" id="MEN3324012.1"/>
    </source>
</evidence>
<sequence>MRTLIIVLAVLLTLNSNAQKKQKIKGNREVIEVYDNLNAFNEIEIADDLEVNIMQTLSEGYRLKADSNLISSIKFEVVDSVLKIYTSNKITSSKSLEIYVTCKELNKITLKNDAELNGQNNINGTDLTLLCLDNSEFDLDINSTMFSLQLNSSTKGKLNLKSVTSTMALNDNSSLKASLSIDDFDLILSKKADMNIEGNCDNLNLITSGSVNVKAKNLLVTNAKINASNSSDIYVYASKYLSLYAKDRSYVYVYGSPEINVEGLNDKSQIIKK</sequence>